<dbReference type="EMBL" id="AM440392">
    <property type="protein sequence ID" value="CAN62978.1"/>
    <property type="molecule type" value="Genomic_DNA"/>
</dbReference>
<protein>
    <submittedName>
        <fullName evidence="2">Uncharacterized protein</fullName>
    </submittedName>
</protein>
<sequence>MSVWREAGGPRGEADGPRGGRSCFVVEAKSFEILVEEVGGKLKGCIWERCKGISSWIRFGEASLRCLLDGVETCCREPNNRGWAIGWEEGNRKYKLERRLNVAGRFFCTHELQKSGEKPKSSQHWKGHQPANPDHERKGRFSTRQRACIPHQGGKLFCAFFSLPFAYEIFLK</sequence>
<evidence type="ECO:0000256" key="1">
    <source>
        <dbReference type="SAM" id="MobiDB-lite"/>
    </source>
</evidence>
<accession>A5AYM9</accession>
<feature type="region of interest" description="Disordered" evidence="1">
    <location>
        <begin position="114"/>
        <end position="138"/>
    </location>
</feature>
<organism evidence="2">
    <name type="scientific">Vitis vinifera</name>
    <name type="common">Grape</name>
    <dbReference type="NCBI Taxonomy" id="29760"/>
    <lineage>
        <taxon>Eukaryota</taxon>
        <taxon>Viridiplantae</taxon>
        <taxon>Streptophyta</taxon>
        <taxon>Embryophyta</taxon>
        <taxon>Tracheophyta</taxon>
        <taxon>Spermatophyta</taxon>
        <taxon>Magnoliopsida</taxon>
        <taxon>eudicotyledons</taxon>
        <taxon>Gunneridae</taxon>
        <taxon>Pentapetalae</taxon>
        <taxon>rosids</taxon>
        <taxon>Vitales</taxon>
        <taxon>Vitaceae</taxon>
        <taxon>Viteae</taxon>
        <taxon>Vitis</taxon>
    </lineage>
</organism>
<reference evidence="2" key="1">
    <citation type="journal article" date="2007" name="PLoS ONE">
        <title>The first genome sequence of an elite grapevine cultivar (Pinot noir Vitis vinifera L.): coping with a highly heterozygous genome.</title>
        <authorList>
            <person name="Velasco R."/>
            <person name="Zharkikh A."/>
            <person name="Troggio M."/>
            <person name="Cartwright D.A."/>
            <person name="Cestaro A."/>
            <person name="Pruss D."/>
            <person name="Pindo M."/>
            <person name="FitzGerald L.M."/>
            <person name="Vezzulli S."/>
            <person name="Reid J."/>
            <person name="Malacarne G."/>
            <person name="Iliev D."/>
            <person name="Coppola G."/>
            <person name="Wardell B."/>
            <person name="Micheletti D."/>
            <person name="Macalma T."/>
            <person name="Facci M."/>
            <person name="Mitchell J.T."/>
            <person name="Perazzolli M."/>
            <person name="Eldredge G."/>
            <person name="Gatto P."/>
            <person name="Oyzerski R."/>
            <person name="Moretto M."/>
            <person name="Gutin N."/>
            <person name="Stefanini M."/>
            <person name="Chen Y."/>
            <person name="Segala C."/>
            <person name="Davenport C."/>
            <person name="Dematte L."/>
            <person name="Mraz A."/>
            <person name="Battilana J."/>
            <person name="Stormo K."/>
            <person name="Costa F."/>
            <person name="Tao Q."/>
            <person name="Si-Ammour A."/>
            <person name="Harkins T."/>
            <person name="Lackey A."/>
            <person name="Perbost C."/>
            <person name="Taillon B."/>
            <person name="Stella A."/>
            <person name="Solovyev V."/>
            <person name="Fawcett J.A."/>
            <person name="Sterck L."/>
            <person name="Vandepoele K."/>
            <person name="Grando S.M."/>
            <person name="Toppo S."/>
            <person name="Moser C."/>
            <person name="Lanchbury J."/>
            <person name="Bogden R."/>
            <person name="Skolnick M."/>
            <person name="Sgaramella V."/>
            <person name="Bhatnagar S.K."/>
            <person name="Fontana P."/>
            <person name="Gutin A."/>
            <person name="Van de Peer Y."/>
            <person name="Salamini F."/>
            <person name="Viola R."/>
        </authorList>
    </citation>
    <scope>NUCLEOTIDE SEQUENCE</scope>
</reference>
<name>A5AYM9_VITVI</name>
<dbReference type="AlphaFoldDB" id="A5AYM9"/>
<proteinExistence type="predicted"/>
<evidence type="ECO:0000313" key="2">
    <source>
        <dbReference type="EMBL" id="CAN62978.1"/>
    </source>
</evidence>
<gene>
    <name evidence="2" type="ORF">VITISV_029504</name>
</gene>